<evidence type="ECO:0008006" key="4">
    <source>
        <dbReference type="Google" id="ProtNLM"/>
    </source>
</evidence>
<dbReference type="AlphaFoldDB" id="A0A2M8ITA4"/>
<accession>A0A2M8ITA4</accession>
<evidence type="ECO:0000313" key="2">
    <source>
        <dbReference type="EMBL" id="PJE33516.1"/>
    </source>
</evidence>
<evidence type="ECO:0000256" key="1">
    <source>
        <dbReference type="SAM" id="Phobius"/>
    </source>
</evidence>
<proteinExistence type="predicted"/>
<dbReference type="Proteomes" id="UP000231553">
    <property type="component" value="Unassembled WGS sequence"/>
</dbReference>
<dbReference type="EMBL" id="PGTB01000346">
    <property type="protein sequence ID" value="PJE33516.1"/>
    <property type="molecule type" value="Genomic_DNA"/>
</dbReference>
<keyword evidence="1" id="KW-0812">Transmembrane</keyword>
<name>A0A2M8ITA4_9RHOB</name>
<evidence type="ECO:0000313" key="3">
    <source>
        <dbReference type="Proteomes" id="UP000231553"/>
    </source>
</evidence>
<keyword evidence="1" id="KW-1133">Transmembrane helix</keyword>
<dbReference type="OrthoDB" id="9971962at2"/>
<dbReference type="NCBIfam" id="TIGR03370">
    <property type="entry name" value="VPLPA-CTERM"/>
    <property type="match status" value="1"/>
</dbReference>
<gene>
    <name evidence="2" type="ORF">CVM52_25775</name>
</gene>
<reference evidence="2 3" key="1">
    <citation type="journal article" date="2018" name="Int. J. Syst. Evol. Microbiol.">
        <title>Pseudooceanicola lipolyticus sp. nov., a marine alphaproteobacterium, reclassification of Oceanicola flagellatus as Pseudooceanicola flagellatus comb. nov. and emended description of the genus Pseudooceanicola.</title>
        <authorList>
            <person name="Huang M.-M."/>
            <person name="Guo L.-L."/>
            <person name="Wu Y.-H."/>
            <person name="Lai Q.-L."/>
            <person name="Shao Z.-Z."/>
            <person name="Wang C.-S."/>
            <person name="Wu M."/>
            <person name="Xu X.-W."/>
        </authorList>
    </citation>
    <scope>NUCLEOTIDE SEQUENCE [LARGE SCALE GENOMIC DNA]</scope>
    <source>
        <strain evidence="2 3">157</strain>
    </source>
</reference>
<protein>
    <recommendedName>
        <fullName evidence="4">VPLPA-CTERM sorting domain-containing protein</fullName>
    </recommendedName>
</protein>
<dbReference type="InterPro" id="IPR022472">
    <property type="entry name" value="VPLPA-CTERM"/>
</dbReference>
<feature type="transmembrane region" description="Helical" evidence="1">
    <location>
        <begin position="193"/>
        <end position="212"/>
    </location>
</feature>
<keyword evidence="1" id="KW-0472">Membrane</keyword>
<keyword evidence="3" id="KW-1185">Reference proteome</keyword>
<comment type="caution">
    <text evidence="2">The sequence shown here is derived from an EMBL/GenBank/DDBJ whole genome shotgun (WGS) entry which is preliminary data.</text>
</comment>
<organism evidence="2 3">
    <name type="scientific">Pseudooceanicola lipolyticus</name>
    <dbReference type="NCBI Taxonomy" id="2029104"/>
    <lineage>
        <taxon>Bacteria</taxon>
        <taxon>Pseudomonadati</taxon>
        <taxon>Pseudomonadota</taxon>
        <taxon>Alphaproteobacteria</taxon>
        <taxon>Rhodobacterales</taxon>
        <taxon>Paracoccaceae</taxon>
        <taxon>Pseudooceanicola</taxon>
    </lineage>
</organism>
<sequence length="218" mass="22142">MAASVFCGSGASAAYIDFSTSNGWTNGALAFDNGSESVSVRGVTVSAGAISSNVSVANIPHKGLAVCSGAAQLGGWQLGGCTGDAAYLDGLGANEFVLLDFGPLTVNLQAIHFSNVDDDDRFSVLSFGNGANSPATEMSLDRNLADGVAYAWSSNYSVSPSSIFAIGALGDNDDFNVKRIMFEVVASAPVAPVPLPAGGLLLVGALGGLGLMRRRRKA</sequence>